<sequence>MAIDRCVLIYKPLLYNKFSKSPEWIPVLAIVLITNLMTLPIVLGTDLVKVFNLNACWFTENNVPLLFYKSLFSDTCFAQLALVTIIDVFFVVKVIKWSRGRHQLAGTQSSEMKNILSTITLLVLHITVLLFALPYAVSLLLTNTVDSQRSIIPVEFVRVILLTMNIGWILIFLQSSLNILLYTVLIQKFRQVLLKKFNCFVCKSIDAFESSVRNQVKTSDTQGI</sequence>
<keyword evidence="7" id="KW-0675">Receptor</keyword>
<evidence type="ECO:0000256" key="5">
    <source>
        <dbReference type="ARBA" id="ARBA00023040"/>
    </source>
</evidence>
<evidence type="ECO:0000256" key="6">
    <source>
        <dbReference type="ARBA" id="ARBA00023136"/>
    </source>
</evidence>
<evidence type="ECO:0000256" key="1">
    <source>
        <dbReference type="ARBA" id="ARBA00004651"/>
    </source>
</evidence>
<evidence type="ECO:0000256" key="8">
    <source>
        <dbReference type="ARBA" id="ARBA00023224"/>
    </source>
</evidence>
<evidence type="ECO:0000313" key="11">
    <source>
        <dbReference type="Proteomes" id="UP000050795"/>
    </source>
</evidence>
<keyword evidence="5" id="KW-0297">G-protein coupled receptor</keyword>
<proteinExistence type="predicted"/>
<evidence type="ECO:0000313" key="12">
    <source>
        <dbReference type="WBParaSite" id="TREG1_93580.1"/>
    </source>
</evidence>
<name>A0AA85KK37_TRIRE</name>
<organism evidence="11 12">
    <name type="scientific">Trichobilharzia regenti</name>
    <name type="common">Nasal bird schistosome</name>
    <dbReference type="NCBI Taxonomy" id="157069"/>
    <lineage>
        <taxon>Eukaryota</taxon>
        <taxon>Metazoa</taxon>
        <taxon>Spiralia</taxon>
        <taxon>Lophotrochozoa</taxon>
        <taxon>Platyhelminthes</taxon>
        <taxon>Trematoda</taxon>
        <taxon>Digenea</taxon>
        <taxon>Strigeidida</taxon>
        <taxon>Schistosomatoidea</taxon>
        <taxon>Schistosomatidae</taxon>
        <taxon>Trichobilharzia</taxon>
    </lineage>
</organism>
<feature type="transmembrane region" description="Helical" evidence="9">
    <location>
        <begin position="24"/>
        <end position="43"/>
    </location>
</feature>
<feature type="transmembrane region" description="Helical" evidence="9">
    <location>
        <begin position="156"/>
        <end position="186"/>
    </location>
</feature>
<evidence type="ECO:0000259" key="10">
    <source>
        <dbReference type="PROSITE" id="PS50262"/>
    </source>
</evidence>
<evidence type="ECO:0000256" key="7">
    <source>
        <dbReference type="ARBA" id="ARBA00023170"/>
    </source>
</evidence>
<reference evidence="11" key="1">
    <citation type="submission" date="2022-06" db="EMBL/GenBank/DDBJ databases">
        <authorList>
            <person name="Berger JAMES D."/>
            <person name="Berger JAMES D."/>
        </authorList>
    </citation>
    <scope>NUCLEOTIDE SEQUENCE [LARGE SCALE GENOMIC DNA]</scope>
</reference>
<reference evidence="12" key="2">
    <citation type="submission" date="2023-11" db="UniProtKB">
        <authorList>
            <consortium name="WormBaseParasite"/>
        </authorList>
    </citation>
    <scope>IDENTIFICATION</scope>
</reference>
<keyword evidence="6 9" id="KW-0472">Membrane</keyword>
<comment type="subcellular location">
    <subcellularLocation>
        <location evidence="1">Cell membrane</location>
        <topology evidence="1">Multi-pass membrane protein</topology>
    </subcellularLocation>
</comment>
<keyword evidence="4 9" id="KW-1133">Transmembrane helix</keyword>
<keyword evidence="8" id="KW-0807">Transducer</keyword>
<feature type="transmembrane region" description="Helical" evidence="9">
    <location>
        <begin position="77"/>
        <end position="95"/>
    </location>
</feature>
<dbReference type="InterPro" id="IPR017452">
    <property type="entry name" value="GPCR_Rhodpsn_7TM"/>
</dbReference>
<dbReference type="SUPFAM" id="SSF81321">
    <property type="entry name" value="Family A G protein-coupled receptor-like"/>
    <property type="match status" value="1"/>
</dbReference>
<feature type="transmembrane region" description="Helical" evidence="9">
    <location>
        <begin position="115"/>
        <end position="136"/>
    </location>
</feature>
<feature type="domain" description="G-protein coupled receptors family 1 profile" evidence="10">
    <location>
        <begin position="1"/>
        <end position="182"/>
    </location>
</feature>
<dbReference type="Proteomes" id="UP000050795">
    <property type="component" value="Unassembled WGS sequence"/>
</dbReference>
<dbReference type="GO" id="GO:0004930">
    <property type="term" value="F:G protein-coupled receptor activity"/>
    <property type="evidence" value="ECO:0007669"/>
    <property type="project" value="UniProtKB-KW"/>
</dbReference>
<dbReference type="PANTHER" id="PTHR24228:SF59">
    <property type="entry name" value="NEUROPEPTIDE RECEPTOR 15"/>
    <property type="match status" value="1"/>
</dbReference>
<evidence type="ECO:0000256" key="3">
    <source>
        <dbReference type="ARBA" id="ARBA00022692"/>
    </source>
</evidence>
<dbReference type="Gene3D" id="1.20.1070.10">
    <property type="entry name" value="Rhodopsin 7-helix transmembrane proteins"/>
    <property type="match status" value="1"/>
</dbReference>
<keyword evidence="3 9" id="KW-0812">Transmembrane</keyword>
<dbReference type="GO" id="GO:0005886">
    <property type="term" value="C:plasma membrane"/>
    <property type="evidence" value="ECO:0007669"/>
    <property type="project" value="UniProtKB-SubCell"/>
</dbReference>
<dbReference type="WBParaSite" id="TREG1_93580.1">
    <property type="protein sequence ID" value="TREG1_93580.1"/>
    <property type="gene ID" value="TREG1_93580"/>
</dbReference>
<keyword evidence="2" id="KW-1003">Cell membrane</keyword>
<accession>A0AA85KK37</accession>
<evidence type="ECO:0000256" key="2">
    <source>
        <dbReference type="ARBA" id="ARBA00022475"/>
    </source>
</evidence>
<keyword evidence="11" id="KW-1185">Reference proteome</keyword>
<evidence type="ECO:0000256" key="4">
    <source>
        <dbReference type="ARBA" id="ARBA00022989"/>
    </source>
</evidence>
<dbReference type="AlphaFoldDB" id="A0AA85KK37"/>
<evidence type="ECO:0000256" key="9">
    <source>
        <dbReference type="SAM" id="Phobius"/>
    </source>
</evidence>
<dbReference type="PROSITE" id="PS50262">
    <property type="entry name" value="G_PROTEIN_RECEP_F1_2"/>
    <property type="match status" value="1"/>
</dbReference>
<protein>
    <submittedName>
        <fullName evidence="12">G_PROTEIN_RECEP_F1_2 domain-containing protein</fullName>
    </submittedName>
</protein>
<dbReference type="PANTHER" id="PTHR24228">
    <property type="entry name" value="B2 BRADYKININ RECEPTOR/ANGIOTENSIN II RECEPTOR"/>
    <property type="match status" value="1"/>
</dbReference>